<dbReference type="InterPro" id="IPR000010">
    <property type="entry name" value="Cystatin_dom"/>
</dbReference>
<dbReference type="Pfam" id="PF00031">
    <property type="entry name" value="Cystatin"/>
    <property type="match status" value="1"/>
</dbReference>
<reference evidence="2 3" key="1">
    <citation type="journal article" date="2018" name="PLoS ONE">
        <title>The draft genome of Kipferlia bialata reveals reductive genome evolution in fornicate parasites.</title>
        <authorList>
            <person name="Tanifuji G."/>
            <person name="Takabayashi S."/>
            <person name="Kume K."/>
            <person name="Takagi M."/>
            <person name="Nakayama T."/>
            <person name="Kamikawa R."/>
            <person name="Inagaki Y."/>
            <person name="Hashimoto T."/>
        </authorList>
    </citation>
    <scope>NUCLEOTIDE SEQUENCE [LARGE SCALE GENOMIC DNA]</scope>
    <source>
        <strain evidence="2">NY0173</strain>
    </source>
</reference>
<dbReference type="InterPro" id="IPR046350">
    <property type="entry name" value="Cystatin_sf"/>
</dbReference>
<comment type="caution">
    <text evidence="2">The sequence shown here is derived from an EMBL/GenBank/DDBJ whole genome shotgun (WGS) entry which is preliminary data.</text>
</comment>
<dbReference type="Proteomes" id="UP000265618">
    <property type="component" value="Unassembled WGS sequence"/>
</dbReference>
<dbReference type="OrthoDB" id="2429551at2759"/>
<dbReference type="EMBL" id="BDIP01006049">
    <property type="protein sequence ID" value="GCA64073.1"/>
    <property type="molecule type" value="Genomic_DNA"/>
</dbReference>
<dbReference type="AlphaFoldDB" id="A0A391P104"/>
<name>A0A391P104_9EUKA</name>
<organism evidence="2 3">
    <name type="scientific">Kipferlia bialata</name>
    <dbReference type="NCBI Taxonomy" id="797122"/>
    <lineage>
        <taxon>Eukaryota</taxon>
        <taxon>Metamonada</taxon>
        <taxon>Carpediemonas-like organisms</taxon>
        <taxon>Kipferlia</taxon>
    </lineage>
</organism>
<evidence type="ECO:0000259" key="1">
    <source>
        <dbReference type="Pfam" id="PF00031"/>
    </source>
</evidence>
<evidence type="ECO:0000313" key="2">
    <source>
        <dbReference type="EMBL" id="GCA64073.1"/>
    </source>
</evidence>
<accession>A0A391P104</accession>
<sequence length="88" mass="9925">MKTGAYRNVEPEEWEEYCKSNIWTESLAAAIAHINEAKGATYELVEVKEIRTQVVAGTNTYMKLVLKAGGAPEIHEVQTYIYTHFMTG</sequence>
<dbReference type="Gene3D" id="3.10.450.10">
    <property type="match status" value="1"/>
</dbReference>
<gene>
    <name evidence="2" type="ORF">KIPB_013084</name>
</gene>
<dbReference type="SUPFAM" id="SSF54403">
    <property type="entry name" value="Cystatin/monellin"/>
    <property type="match status" value="1"/>
</dbReference>
<keyword evidence="3" id="KW-1185">Reference proteome</keyword>
<evidence type="ECO:0000313" key="3">
    <source>
        <dbReference type="Proteomes" id="UP000265618"/>
    </source>
</evidence>
<feature type="domain" description="Cystatin" evidence="1">
    <location>
        <begin position="25"/>
        <end position="72"/>
    </location>
</feature>
<dbReference type="GO" id="GO:0004869">
    <property type="term" value="F:cysteine-type endopeptidase inhibitor activity"/>
    <property type="evidence" value="ECO:0007669"/>
    <property type="project" value="InterPro"/>
</dbReference>
<protein>
    <recommendedName>
        <fullName evidence="1">Cystatin domain-containing protein</fullName>
    </recommendedName>
</protein>
<proteinExistence type="predicted"/>